<proteinExistence type="predicted"/>
<name>L8WNS6_THACA</name>
<comment type="caution">
    <text evidence="1">The sequence shown here is derived from an EMBL/GenBank/DDBJ whole genome shotgun (WGS) entry which is preliminary data.</text>
</comment>
<accession>L8WNS6</accession>
<protein>
    <submittedName>
        <fullName evidence="1">Uncharacterized protein</fullName>
    </submittedName>
</protein>
<dbReference type="HOGENOM" id="CLU_2980713_0_0_1"/>
<dbReference type="Proteomes" id="UP000011668">
    <property type="component" value="Unassembled WGS sequence"/>
</dbReference>
<evidence type="ECO:0000313" key="1">
    <source>
        <dbReference type="EMBL" id="ELU38413.1"/>
    </source>
</evidence>
<sequence length="58" mass="6416">MSSCACRCHGPFYLFVFFSPPTRFIDSVLVLIRLGTGVYVTTADADVWSAWRVGWGVG</sequence>
<organism evidence="1 2">
    <name type="scientific">Thanatephorus cucumeris (strain AG1-IA)</name>
    <name type="common">Rice sheath blight fungus</name>
    <name type="synonym">Rhizoctonia solani</name>
    <dbReference type="NCBI Taxonomy" id="983506"/>
    <lineage>
        <taxon>Eukaryota</taxon>
        <taxon>Fungi</taxon>
        <taxon>Dikarya</taxon>
        <taxon>Basidiomycota</taxon>
        <taxon>Agaricomycotina</taxon>
        <taxon>Agaricomycetes</taxon>
        <taxon>Cantharellales</taxon>
        <taxon>Ceratobasidiaceae</taxon>
        <taxon>Rhizoctonia</taxon>
        <taxon>Rhizoctonia solani AG-1</taxon>
    </lineage>
</organism>
<gene>
    <name evidence="1" type="ORF">AG1IA_07557</name>
</gene>
<reference evidence="1 2" key="1">
    <citation type="journal article" date="2013" name="Nat. Commun.">
        <title>The evolution and pathogenic mechanisms of the rice sheath blight pathogen.</title>
        <authorList>
            <person name="Zheng A."/>
            <person name="Lin R."/>
            <person name="Xu L."/>
            <person name="Qin P."/>
            <person name="Tang C."/>
            <person name="Ai P."/>
            <person name="Zhang D."/>
            <person name="Liu Y."/>
            <person name="Sun Z."/>
            <person name="Feng H."/>
            <person name="Wang Y."/>
            <person name="Chen Y."/>
            <person name="Liang X."/>
            <person name="Fu R."/>
            <person name="Li Q."/>
            <person name="Zhang J."/>
            <person name="Yu X."/>
            <person name="Xie Z."/>
            <person name="Ding L."/>
            <person name="Guan P."/>
            <person name="Tang J."/>
            <person name="Liang Y."/>
            <person name="Wang S."/>
            <person name="Deng Q."/>
            <person name="Li S."/>
            <person name="Zhu J."/>
            <person name="Wang L."/>
            <person name="Liu H."/>
            <person name="Li P."/>
        </authorList>
    </citation>
    <scope>NUCLEOTIDE SEQUENCE [LARGE SCALE GENOMIC DNA]</scope>
    <source>
        <strain evidence="2">AG-1 IA</strain>
    </source>
</reference>
<dbReference type="EMBL" id="AFRT01002181">
    <property type="protein sequence ID" value="ELU38413.1"/>
    <property type="molecule type" value="Genomic_DNA"/>
</dbReference>
<dbReference type="AlphaFoldDB" id="L8WNS6"/>
<keyword evidence="2" id="KW-1185">Reference proteome</keyword>
<evidence type="ECO:0000313" key="2">
    <source>
        <dbReference type="Proteomes" id="UP000011668"/>
    </source>
</evidence>